<dbReference type="Pfam" id="PF13508">
    <property type="entry name" value="Acetyltransf_7"/>
    <property type="match status" value="1"/>
</dbReference>
<dbReference type="GO" id="GO:0016747">
    <property type="term" value="F:acyltransferase activity, transferring groups other than amino-acyl groups"/>
    <property type="evidence" value="ECO:0007669"/>
    <property type="project" value="InterPro"/>
</dbReference>
<protein>
    <submittedName>
        <fullName evidence="2">Ribosomal protein S18 acetylase RimI</fullName>
    </submittedName>
</protein>
<dbReference type="PROSITE" id="PS51186">
    <property type="entry name" value="GNAT"/>
    <property type="match status" value="1"/>
</dbReference>
<dbReference type="Gene3D" id="3.40.630.30">
    <property type="match status" value="1"/>
</dbReference>
<evidence type="ECO:0000313" key="2">
    <source>
        <dbReference type="EMBL" id="SEH17625.1"/>
    </source>
</evidence>
<evidence type="ECO:0000259" key="1">
    <source>
        <dbReference type="PROSITE" id="PS51186"/>
    </source>
</evidence>
<reference evidence="3" key="1">
    <citation type="submission" date="2016-10" db="EMBL/GenBank/DDBJ databases">
        <authorList>
            <person name="Varghese N."/>
            <person name="Submissions S."/>
        </authorList>
    </citation>
    <scope>NUCLEOTIDE SEQUENCE [LARGE SCALE GENOMIC DNA]</scope>
    <source>
        <strain evidence="3">CGMCC 1.8981</strain>
    </source>
</reference>
<dbReference type="Proteomes" id="UP000199112">
    <property type="component" value="Unassembled WGS sequence"/>
</dbReference>
<accession>A0A1H6G6V8</accession>
<feature type="domain" description="N-acetyltransferase" evidence="1">
    <location>
        <begin position="3"/>
        <end position="138"/>
    </location>
</feature>
<keyword evidence="2" id="KW-0689">Ribosomal protein</keyword>
<gene>
    <name evidence="2" type="ORF">SAMN04487967_3297</name>
</gene>
<dbReference type="SUPFAM" id="SSF55729">
    <property type="entry name" value="Acyl-CoA N-acyltransferases (Nat)"/>
    <property type="match status" value="1"/>
</dbReference>
<dbReference type="EMBL" id="FNWL01000004">
    <property type="protein sequence ID" value="SEH17625.1"/>
    <property type="molecule type" value="Genomic_DNA"/>
</dbReference>
<keyword evidence="2" id="KW-0687">Ribonucleoprotein</keyword>
<name>A0A1H6G6V8_9EURY</name>
<organism evidence="2 3">
    <name type="scientific">Natronorubrum sediminis</name>
    <dbReference type="NCBI Taxonomy" id="640943"/>
    <lineage>
        <taxon>Archaea</taxon>
        <taxon>Methanobacteriati</taxon>
        <taxon>Methanobacteriota</taxon>
        <taxon>Stenosarchaea group</taxon>
        <taxon>Halobacteria</taxon>
        <taxon>Halobacteriales</taxon>
        <taxon>Natrialbaceae</taxon>
        <taxon>Natronorubrum</taxon>
    </lineage>
</organism>
<evidence type="ECO:0000313" key="3">
    <source>
        <dbReference type="Proteomes" id="UP000199112"/>
    </source>
</evidence>
<dbReference type="AlphaFoldDB" id="A0A1H6G6V8"/>
<keyword evidence="3" id="KW-1185">Reference proteome</keyword>
<dbReference type="InterPro" id="IPR016181">
    <property type="entry name" value="Acyl_CoA_acyltransferase"/>
</dbReference>
<sequence length="138" mass="15175">MTVHVRPATTADALEARRILDAAMLEYGDVETLIDGGNVLVAGDYRGGSDGSERLLGTVVLEPHEHERGAHVTAVAVRRRQRARGVGSALIEEGLEREERLTAHFDGDVRPFYDRLGFTLERTESDRYRGVAVASEES</sequence>
<proteinExistence type="predicted"/>
<dbReference type="GO" id="GO:0005840">
    <property type="term" value="C:ribosome"/>
    <property type="evidence" value="ECO:0007669"/>
    <property type="project" value="UniProtKB-KW"/>
</dbReference>
<dbReference type="RefSeq" id="WP_090508047.1">
    <property type="nucleotide sequence ID" value="NZ_FNWL01000004.1"/>
</dbReference>
<dbReference type="OrthoDB" id="194677at2157"/>
<dbReference type="InterPro" id="IPR000182">
    <property type="entry name" value="GNAT_dom"/>
</dbReference>